<evidence type="ECO:0000313" key="1">
    <source>
        <dbReference type="EMBL" id="CAD7013208.1"/>
    </source>
</evidence>
<gene>
    <name evidence="1" type="ORF">CCAP1982_LOCUS21279</name>
</gene>
<sequence>DICQQQQKQQQQTSGMTTWRCTTRYIQPCCSEYLHLRQNNGQFGDACAQRRIKFQKKRQNKIAVVHVYCQQLQQMLHKAHPQQH</sequence>
<organism evidence="1 2">
    <name type="scientific">Ceratitis capitata</name>
    <name type="common">Mediterranean fruit fly</name>
    <name type="synonym">Tephritis capitata</name>
    <dbReference type="NCBI Taxonomy" id="7213"/>
    <lineage>
        <taxon>Eukaryota</taxon>
        <taxon>Metazoa</taxon>
        <taxon>Ecdysozoa</taxon>
        <taxon>Arthropoda</taxon>
        <taxon>Hexapoda</taxon>
        <taxon>Insecta</taxon>
        <taxon>Pterygota</taxon>
        <taxon>Neoptera</taxon>
        <taxon>Endopterygota</taxon>
        <taxon>Diptera</taxon>
        <taxon>Brachycera</taxon>
        <taxon>Muscomorpha</taxon>
        <taxon>Tephritoidea</taxon>
        <taxon>Tephritidae</taxon>
        <taxon>Ceratitis</taxon>
        <taxon>Ceratitis</taxon>
    </lineage>
</organism>
<keyword evidence="2" id="KW-1185">Reference proteome</keyword>
<dbReference type="AlphaFoldDB" id="A0A811VAE1"/>
<dbReference type="Proteomes" id="UP000606786">
    <property type="component" value="Unassembled WGS sequence"/>
</dbReference>
<dbReference type="EMBL" id="CAJHJT010000056">
    <property type="protein sequence ID" value="CAD7013208.1"/>
    <property type="molecule type" value="Genomic_DNA"/>
</dbReference>
<feature type="non-terminal residue" evidence="1">
    <location>
        <position position="1"/>
    </location>
</feature>
<comment type="caution">
    <text evidence="1">The sequence shown here is derived from an EMBL/GenBank/DDBJ whole genome shotgun (WGS) entry which is preliminary data.</text>
</comment>
<evidence type="ECO:0000313" key="2">
    <source>
        <dbReference type="Proteomes" id="UP000606786"/>
    </source>
</evidence>
<name>A0A811VAE1_CERCA</name>
<accession>A0A811VAE1</accession>
<reference evidence="1" key="1">
    <citation type="submission" date="2020-11" db="EMBL/GenBank/DDBJ databases">
        <authorList>
            <person name="Whitehead M."/>
        </authorList>
    </citation>
    <scope>NUCLEOTIDE SEQUENCE</scope>
    <source>
        <strain evidence="1">EGII</strain>
    </source>
</reference>
<protein>
    <submittedName>
        <fullName evidence="1">(Mediterranean fruit fly) hypothetical protein</fullName>
    </submittedName>
</protein>
<proteinExistence type="predicted"/>